<organism evidence="4 5">
    <name type="scientific">Anopheles arabiensis</name>
    <name type="common">Mosquito</name>
    <dbReference type="NCBI Taxonomy" id="7173"/>
    <lineage>
        <taxon>Eukaryota</taxon>
        <taxon>Metazoa</taxon>
        <taxon>Ecdysozoa</taxon>
        <taxon>Arthropoda</taxon>
        <taxon>Hexapoda</taxon>
        <taxon>Insecta</taxon>
        <taxon>Pterygota</taxon>
        <taxon>Neoptera</taxon>
        <taxon>Endopterygota</taxon>
        <taxon>Diptera</taxon>
        <taxon>Nematocera</taxon>
        <taxon>Culicoidea</taxon>
        <taxon>Culicidae</taxon>
        <taxon>Anophelinae</taxon>
        <taxon>Anopheles</taxon>
    </lineage>
</organism>
<dbReference type="RefSeq" id="XP_040155887.1">
    <property type="nucleotide sequence ID" value="XM_040299953.1"/>
</dbReference>
<dbReference type="SUPFAM" id="SSF46689">
    <property type="entry name" value="Homeodomain-like"/>
    <property type="match status" value="1"/>
</dbReference>
<dbReference type="EnsemblMetazoa" id="AARA014328-RA">
    <property type="protein sequence ID" value="AARA014328-PA"/>
    <property type="gene ID" value="AARA014328"/>
</dbReference>
<dbReference type="InterPro" id="IPR009057">
    <property type="entry name" value="Homeodomain-like_sf"/>
</dbReference>
<dbReference type="InterPro" id="IPR001523">
    <property type="entry name" value="Paired_dom"/>
</dbReference>
<protein>
    <submittedName>
        <fullName evidence="4">Uncharacterized protein</fullName>
    </submittedName>
</protein>
<feature type="region of interest" description="Disordered" evidence="3">
    <location>
        <begin position="170"/>
        <end position="231"/>
    </location>
</feature>
<reference evidence="4" key="1">
    <citation type="submission" date="2022-08" db="UniProtKB">
        <authorList>
            <consortium name="EnsemblMetazoa"/>
        </authorList>
    </citation>
    <scope>IDENTIFICATION</scope>
    <source>
        <strain evidence="4">Dongola</strain>
    </source>
</reference>
<evidence type="ECO:0000313" key="4">
    <source>
        <dbReference type="EnsemblMetazoa" id="AARA014328-PA"/>
    </source>
</evidence>
<proteinExistence type="predicted"/>
<accession>A0A182IFS0</accession>
<dbReference type="KEGG" id="aara:120896097"/>
<evidence type="ECO:0000256" key="2">
    <source>
        <dbReference type="ARBA" id="ARBA00022724"/>
    </source>
</evidence>
<dbReference type="InterPro" id="IPR036388">
    <property type="entry name" value="WH-like_DNA-bd_sf"/>
</dbReference>
<dbReference type="Proteomes" id="UP000075840">
    <property type="component" value="Unassembled WGS sequence"/>
</dbReference>
<dbReference type="EMBL" id="APCN01004692">
    <property type="status" value="NOT_ANNOTATED_CDS"/>
    <property type="molecule type" value="Genomic_DNA"/>
</dbReference>
<dbReference type="RefSeq" id="XP_040155888.1">
    <property type="nucleotide sequence ID" value="XM_040299954.1"/>
</dbReference>
<dbReference type="GO" id="GO:0003677">
    <property type="term" value="F:DNA binding"/>
    <property type="evidence" value="ECO:0007669"/>
    <property type="project" value="InterPro"/>
</dbReference>
<dbReference type="AlphaFoldDB" id="A0A182IFS0"/>
<name>A0A182IFS0_ANOAR</name>
<keyword evidence="5" id="KW-1185">Reference proteome</keyword>
<dbReference type="RefSeq" id="XP_040155885.1">
    <property type="nucleotide sequence ID" value="XM_040299951.1"/>
</dbReference>
<dbReference type="VEuPathDB" id="VectorBase:AARA014328"/>
<dbReference type="GeneID" id="120896097"/>
<dbReference type="Gene3D" id="1.10.10.10">
    <property type="entry name" value="Winged helix-like DNA-binding domain superfamily/Winged helix DNA-binding domain"/>
    <property type="match status" value="1"/>
</dbReference>
<evidence type="ECO:0000256" key="1">
    <source>
        <dbReference type="ARBA" id="ARBA00004123"/>
    </source>
</evidence>
<comment type="subcellular location">
    <subcellularLocation>
        <location evidence="1">Nucleus</location>
    </subcellularLocation>
</comment>
<keyword evidence="2" id="KW-0563">Paired box</keyword>
<sequence length="303" mass="33849">MDTSSRSVQKITLVTPRRVLKTTSDKDRRRIISAFEKGVSAPAISKILNIKQGTVYGIIKNYKERLQIDSKKRGGQNPKLLTPEAIDSIHRWVDENESVTLRVLTERVFKDHGLRVSSTTVAREVRAYKNPTKMPKIQYRCDRCTLNHQTEECPFDDEVIEGLKCSTCNEPHGANDSQCPTRKDPFATSPLPSEEIEHEESSTQSSLDALSPLKAEPSWPSSATQSPARETSIVTATPLSFQNDVSHIIIEEADALSTSTDANSLHDPETLLTIFKEMSAKLRACRTKADQIQVLGEIIIRYG</sequence>
<dbReference type="GO" id="GO:0005634">
    <property type="term" value="C:nucleus"/>
    <property type="evidence" value="ECO:0007669"/>
    <property type="project" value="UniProtKB-SubCell"/>
</dbReference>
<evidence type="ECO:0000313" key="5">
    <source>
        <dbReference type="Proteomes" id="UP000075840"/>
    </source>
</evidence>
<dbReference type="Pfam" id="PF00292">
    <property type="entry name" value="PAX"/>
    <property type="match status" value="1"/>
</dbReference>
<dbReference type="RefSeq" id="XP_040155886.1">
    <property type="nucleotide sequence ID" value="XM_040299952.1"/>
</dbReference>
<dbReference type="GO" id="GO:0006355">
    <property type="term" value="P:regulation of DNA-templated transcription"/>
    <property type="evidence" value="ECO:0007669"/>
    <property type="project" value="InterPro"/>
</dbReference>
<feature type="compositionally biased region" description="Polar residues" evidence="3">
    <location>
        <begin position="219"/>
        <end position="231"/>
    </location>
</feature>
<dbReference type="VEuPathDB" id="VectorBase:AARA21_004468"/>
<evidence type="ECO:0000256" key="3">
    <source>
        <dbReference type="SAM" id="MobiDB-lite"/>
    </source>
</evidence>